<dbReference type="PANTHER" id="PTHR24559:SF444">
    <property type="entry name" value="REVERSE TRANSCRIPTASE DOMAIN-CONTAINING PROTEIN"/>
    <property type="match status" value="1"/>
</dbReference>
<evidence type="ECO:0000313" key="3">
    <source>
        <dbReference type="Proteomes" id="UP001283361"/>
    </source>
</evidence>
<sequence length="270" mass="30114">MNLDAIKQLADAIREQTLHATQATTTTVSFLYCTPCPSSVGKPTSSREVRRILPQTPDADLDILAKTADEIMDVEFSAAATRSIQNTNKRLVSLDGGTIVNAIPTHSPRPGIHKVHSKYEAILEDFPELLIPTFSDNKHGVVHHIPTSGPPVHARARRLDKDKLSAPKAEFEELERLGIIRRSSSPWSSPLHIVRKSNGGWRPCGDYRWLNDVTKDDRYPLPHIQDLNSNLRGKTIFSKIDLIRGYHQIPVAERISLRQLSSLLLASTNT</sequence>
<proteinExistence type="predicted"/>
<protein>
    <recommendedName>
        <fullName evidence="1">Reverse transcriptase domain-containing protein</fullName>
    </recommendedName>
</protein>
<reference evidence="2" key="1">
    <citation type="journal article" date="2023" name="G3 (Bethesda)">
        <title>A reference genome for the long-term kleptoplast-retaining sea slug Elysia crispata morphotype clarki.</title>
        <authorList>
            <person name="Eastman K.E."/>
            <person name="Pendleton A.L."/>
            <person name="Shaikh M.A."/>
            <person name="Suttiyut T."/>
            <person name="Ogas R."/>
            <person name="Tomko P."/>
            <person name="Gavelis G."/>
            <person name="Widhalm J.R."/>
            <person name="Wisecaver J.H."/>
        </authorList>
    </citation>
    <scope>NUCLEOTIDE SEQUENCE</scope>
    <source>
        <strain evidence="2">ECLA1</strain>
    </source>
</reference>
<dbReference type="CDD" id="cd01647">
    <property type="entry name" value="RT_LTR"/>
    <property type="match status" value="1"/>
</dbReference>
<comment type="caution">
    <text evidence="2">The sequence shown here is derived from an EMBL/GenBank/DDBJ whole genome shotgun (WGS) entry which is preliminary data.</text>
</comment>
<dbReference type="EMBL" id="JAWDGP010004075">
    <property type="protein sequence ID" value="KAK3768074.1"/>
    <property type="molecule type" value="Genomic_DNA"/>
</dbReference>
<keyword evidence="3" id="KW-1185">Reference proteome</keyword>
<dbReference type="InterPro" id="IPR053134">
    <property type="entry name" value="RNA-dir_DNA_polymerase"/>
</dbReference>
<dbReference type="Gene3D" id="3.10.10.10">
    <property type="entry name" value="HIV Type 1 Reverse Transcriptase, subunit A, domain 1"/>
    <property type="match status" value="1"/>
</dbReference>
<feature type="domain" description="Reverse transcriptase" evidence="1">
    <location>
        <begin position="194"/>
        <end position="256"/>
    </location>
</feature>
<evidence type="ECO:0000259" key="1">
    <source>
        <dbReference type="Pfam" id="PF00078"/>
    </source>
</evidence>
<dbReference type="InterPro" id="IPR043502">
    <property type="entry name" value="DNA/RNA_pol_sf"/>
</dbReference>
<dbReference type="InterPro" id="IPR043128">
    <property type="entry name" value="Rev_trsase/Diguanyl_cyclase"/>
</dbReference>
<dbReference type="PANTHER" id="PTHR24559">
    <property type="entry name" value="TRANSPOSON TY3-I GAG-POL POLYPROTEIN"/>
    <property type="match status" value="1"/>
</dbReference>
<gene>
    <name evidence="2" type="ORF">RRG08_045892</name>
</gene>
<organism evidence="2 3">
    <name type="scientific">Elysia crispata</name>
    <name type="common">lettuce slug</name>
    <dbReference type="NCBI Taxonomy" id="231223"/>
    <lineage>
        <taxon>Eukaryota</taxon>
        <taxon>Metazoa</taxon>
        <taxon>Spiralia</taxon>
        <taxon>Lophotrochozoa</taxon>
        <taxon>Mollusca</taxon>
        <taxon>Gastropoda</taxon>
        <taxon>Heterobranchia</taxon>
        <taxon>Euthyneura</taxon>
        <taxon>Panpulmonata</taxon>
        <taxon>Sacoglossa</taxon>
        <taxon>Placobranchoidea</taxon>
        <taxon>Plakobranchidae</taxon>
        <taxon>Elysia</taxon>
    </lineage>
</organism>
<dbReference type="SUPFAM" id="SSF56672">
    <property type="entry name" value="DNA/RNA polymerases"/>
    <property type="match status" value="1"/>
</dbReference>
<dbReference type="InterPro" id="IPR000477">
    <property type="entry name" value="RT_dom"/>
</dbReference>
<dbReference type="Proteomes" id="UP001283361">
    <property type="component" value="Unassembled WGS sequence"/>
</dbReference>
<evidence type="ECO:0000313" key="2">
    <source>
        <dbReference type="EMBL" id="KAK3768074.1"/>
    </source>
</evidence>
<name>A0AAE1DEU0_9GAST</name>
<dbReference type="Gene3D" id="3.30.70.270">
    <property type="match status" value="1"/>
</dbReference>
<accession>A0AAE1DEU0</accession>
<dbReference type="Pfam" id="PF00078">
    <property type="entry name" value="RVT_1"/>
    <property type="match status" value="1"/>
</dbReference>
<dbReference type="AlphaFoldDB" id="A0AAE1DEU0"/>